<dbReference type="AlphaFoldDB" id="A0AB39VWP2"/>
<dbReference type="EMBL" id="CP165628">
    <property type="protein sequence ID" value="XDU74369.1"/>
    <property type="molecule type" value="Genomic_DNA"/>
</dbReference>
<gene>
    <name evidence="1" type="ORF">AB3G37_09970</name>
</gene>
<sequence length="593" mass="66983">MSNNNQVIEQIHFALRTNDALAKKIQQRCSEIFHYRIKSLLHRLLSQADSPLSDKIIDAITLDLGDIPLDEFEDQLYEKIKQQLPGFLTPAALTSASNASTPAVQRAFLEKNTHPIRPDNKAASALEISAPGNGSDNPFTLLTDYLANGIFARPKEWTTPAGADGWLMLLLSLAPIGQSASGQGLAPLTNLRAMPSLFTMPDLDAVALEHARYQLAQYCLQKRGSQRLLQTFGPAALKRLQQWFIDGLPANERQLVAANNPHSTLGDIALMVLQRLTQQIGYPTLALAEQDILWPTSLREWQRWLGILLTASSAYSRILLYSMKKLENLPRLSVTLISGLNHAEREKLVPLLQYALGFKNIEKELTKTHALALLREFPALVSIERGDIPFSTIEKTIALKDSALPEHADEHTRPESKDLSQVKHLVENDPLAVSNAGIVLLWPLLPRLFDQWGLLHNKAFISQTARNKAVCWLDHLIWQDGMAAEWRTPFTQWLCGWPQDTALEWFPPDEAIEQEITLFHSTLPMLIPSLHRCSPNDIRQMFLQRGGELTLMKRGWTLTADDDAIDILLRDLTWPMREVRFPWLDETLFVNWL</sequence>
<reference evidence="1" key="1">
    <citation type="submission" date="2024-07" db="EMBL/GenBank/DDBJ databases">
        <authorList>
            <person name="Biller S.J."/>
        </authorList>
    </citation>
    <scope>NUCLEOTIDE SEQUENCE</scope>
    <source>
        <strain evidence="1">WC2420</strain>
    </source>
</reference>
<dbReference type="InterPro" id="IPR045538">
    <property type="entry name" value="CIS_TMP"/>
</dbReference>
<name>A0AB39VWP2_9GAMM</name>
<accession>A0AB39VWP2</accession>
<dbReference type="RefSeq" id="WP_369790547.1">
    <property type="nucleotide sequence ID" value="NZ_CP165628.1"/>
</dbReference>
<protein>
    <submittedName>
        <fullName evidence="1">Contractile injection system tape measure protein</fullName>
    </submittedName>
</protein>
<organism evidence="1">
    <name type="scientific">Rouxiella sp. WC2420</name>
    <dbReference type="NCBI Taxonomy" id="3234145"/>
    <lineage>
        <taxon>Bacteria</taxon>
        <taxon>Pseudomonadati</taxon>
        <taxon>Pseudomonadota</taxon>
        <taxon>Gammaproteobacteria</taxon>
        <taxon>Enterobacterales</taxon>
        <taxon>Yersiniaceae</taxon>
        <taxon>Rouxiella</taxon>
    </lineage>
</organism>
<evidence type="ECO:0000313" key="1">
    <source>
        <dbReference type="EMBL" id="XDU74369.1"/>
    </source>
</evidence>
<dbReference type="Pfam" id="PF19268">
    <property type="entry name" value="CIS_TMP"/>
    <property type="match status" value="1"/>
</dbReference>
<proteinExistence type="predicted"/>